<evidence type="ECO:0000259" key="1">
    <source>
        <dbReference type="Pfam" id="PF12728"/>
    </source>
</evidence>
<protein>
    <recommendedName>
        <fullName evidence="1">Helix-turn-helix domain-containing protein</fullName>
    </recommendedName>
</protein>
<dbReference type="Proteomes" id="UP001404956">
    <property type="component" value="Unassembled WGS sequence"/>
</dbReference>
<evidence type="ECO:0000313" key="3">
    <source>
        <dbReference type="Proteomes" id="UP001404956"/>
    </source>
</evidence>
<dbReference type="Pfam" id="PF12728">
    <property type="entry name" value="HTH_17"/>
    <property type="match status" value="1"/>
</dbReference>
<dbReference type="EMBL" id="BAABRV010000016">
    <property type="protein sequence ID" value="GAA5535149.1"/>
    <property type="molecule type" value="Genomic_DNA"/>
</dbReference>
<dbReference type="NCBIfam" id="TIGR01764">
    <property type="entry name" value="excise"/>
    <property type="match status" value="1"/>
</dbReference>
<dbReference type="InterPro" id="IPR041657">
    <property type="entry name" value="HTH_17"/>
</dbReference>
<dbReference type="InterPro" id="IPR009061">
    <property type="entry name" value="DNA-bd_dom_put_sf"/>
</dbReference>
<name>A0ABP9XIH9_9DEIO</name>
<reference evidence="2 3" key="1">
    <citation type="submission" date="2024-02" db="EMBL/GenBank/DDBJ databases">
        <title>Deinococcus aluminii NBRC 112889.</title>
        <authorList>
            <person name="Ichikawa N."/>
            <person name="Katano-Makiyama Y."/>
            <person name="Hidaka K."/>
        </authorList>
    </citation>
    <scope>NUCLEOTIDE SEQUENCE [LARGE SCALE GENOMIC DNA]</scope>
    <source>
        <strain evidence="2 3">NBRC 112889</strain>
    </source>
</reference>
<evidence type="ECO:0000313" key="2">
    <source>
        <dbReference type="EMBL" id="GAA5535149.1"/>
    </source>
</evidence>
<dbReference type="SUPFAM" id="SSF46955">
    <property type="entry name" value="Putative DNA-binding domain"/>
    <property type="match status" value="1"/>
</dbReference>
<dbReference type="RefSeq" id="WP_345457935.1">
    <property type="nucleotide sequence ID" value="NZ_BAABRV010000016.1"/>
</dbReference>
<accession>A0ABP9XIH9</accession>
<proteinExistence type="predicted"/>
<feature type="domain" description="Helix-turn-helix" evidence="1">
    <location>
        <begin position="13"/>
        <end position="62"/>
    </location>
</feature>
<organism evidence="2 3">
    <name type="scientific">Deinococcus aluminii</name>
    <dbReference type="NCBI Taxonomy" id="1656885"/>
    <lineage>
        <taxon>Bacteria</taxon>
        <taxon>Thermotogati</taxon>
        <taxon>Deinococcota</taxon>
        <taxon>Deinococci</taxon>
        <taxon>Deinococcales</taxon>
        <taxon>Deinococcaceae</taxon>
        <taxon>Deinococcus</taxon>
    </lineage>
</organism>
<comment type="caution">
    <text evidence="2">The sequence shown here is derived from an EMBL/GenBank/DDBJ whole genome shotgun (WGS) entry which is preliminary data.</text>
</comment>
<sequence length="65" mass="7403">MNSGTQSILSPELLNARQVAQMLNIGRNHVYELAHSGGLPCIRLGNRMRFPRTAILNWIERQVQM</sequence>
<gene>
    <name evidence="2" type="ORF">Dalu01_03573</name>
</gene>
<keyword evidence="3" id="KW-1185">Reference proteome</keyword>
<dbReference type="InterPro" id="IPR010093">
    <property type="entry name" value="SinI_DNA-bd"/>
</dbReference>